<dbReference type="InterPro" id="IPR006153">
    <property type="entry name" value="Cation/H_exchanger_TM"/>
</dbReference>
<feature type="transmembrane region" description="Helical" evidence="11">
    <location>
        <begin position="983"/>
        <end position="1001"/>
    </location>
</feature>
<accession>A0A2C9CGW8</accession>
<feature type="compositionally biased region" description="Polar residues" evidence="10">
    <location>
        <begin position="325"/>
        <end position="335"/>
    </location>
</feature>
<dbReference type="Proteomes" id="UP000221734">
    <property type="component" value="Chromosome Kuenenia_stuttgartiensis_MBR1"/>
</dbReference>
<evidence type="ECO:0000256" key="7">
    <source>
        <dbReference type="ARBA" id="ARBA00023065"/>
    </source>
</evidence>
<dbReference type="GO" id="GO:0006814">
    <property type="term" value="P:sodium ion transport"/>
    <property type="evidence" value="ECO:0007669"/>
    <property type="project" value="UniProtKB-KW"/>
</dbReference>
<keyword evidence="9" id="KW-0739">Sodium transport</keyword>
<keyword evidence="14" id="KW-1185">Reference proteome</keyword>
<evidence type="ECO:0000256" key="10">
    <source>
        <dbReference type="SAM" id="MobiDB-lite"/>
    </source>
</evidence>
<evidence type="ECO:0000256" key="4">
    <source>
        <dbReference type="ARBA" id="ARBA00022692"/>
    </source>
</evidence>
<dbReference type="RefSeq" id="WP_099325610.1">
    <property type="nucleotide sequence ID" value="NZ_LT934425.1"/>
</dbReference>
<feature type="transmembrane region" description="Helical" evidence="11">
    <location>
        <begin position="799"/>
        <end position="823"/>
    </location>
</feature>
<keyword evidence="6" id="KW-0915">Sodium</keyword>
<dbReference type="EMBL" id="LT934425">
    <property type="protein sequence ID" value="SOH04952.1"/>
    <property type="molecule type" value="Genomic_DNA"/>
</dbReference>
<evidence type="ECO:0000256" key="11">
    <source>
        <dbReference type="SAM" id="Phobius"/>
    </source>
</evidence>
<dbReference type="GO" id="GO:1902600">
    <property type="term" value="P:proton transmembrane transport"/>
    <property type="evidence" value="ECO:0007669"/>
    <property type="project" value="InterPro"/>
</dbReference>
<evidence type="ECO:0000256" key="3">
    <source>
        <dbReference type="ARBA" id="ARBA00022449"/>
    </source>
</evidence>
<dbReference type="GO" id="GO:0015297">
    <property type="term" value="F:antiporter activity"/>
    <property type="evidence" value="ECO:0007669"/>
    <property type="project" value="UniProtKB-KW"/>
</dbReference>
<sequence length="1030" mass="110935">MSSYKSSLVFLIVFISLYCTDMLGAPVLEAKHLEPSNDSQPIHADTQKERVSLAVEENGTQTIAGDNQPIQTPVIEHPSPTTVDMRDVGIQTPNSNSDVITTEKEEPYTSEHAENKYSQKIAHTNKDDRPIVHAEEALSDTTGRDNIVATPTPIPSVTPTGYGQSLVEEEKEIHTPSPEGELSQAIPIARRDPHATEEHPGEESSIKEVPPQHAITTESRSDTDILAKEALSDTTAQDNTIATPMPILPVTPTGHEQSLIEEEREIHTPSPEGELSQAIPIENETPHGTEEHPEEESSIKEVPPQHAITTGSRSDTDILAKEALSDTTAQDNTLVTPMPILPVTPTVHGQSLIEEEREIHTPSPEGELSQAIPIENETPHGTEEHPEEESSIKEVPPQHAITTGSRSDTDILAKEALSDTTAQDNTLVTPMPILPVTPTVHGQSLIEEEREIHTPSPEGELSQAIPIENETPHGTEEHTRDESSIGEVPPQHSILTENHRDTEEKSVLSDTPAPAPTPTYSAASVDVEESLITGEKEEPSPYGGSKSSPNASVERLPSTPLEGFLQGKEDRDTEPPRKDAGESTTVIASGERRIAAVKKGKDSGNGWEIWHKDPTHAVILAVAIILIAAKIAEWLARRLRLPAVVGKLIVGMILGNVITFTGWDFFDFLRTMPFVKMISYFGTLILLFTAGLNTDLRALLRVGTSSLLVCLGGIIAPAGLGLMVGHFLLPDISSGTKLLLAIVLCNSSTGLLLAVLSELKAINTLEGRVMAGATILTDIIVILTFGVVSGFVVKGGGSLVGMSLSFGVAITSLIISLIVIVKYGDKFGNFLTKRLTEGLNIPIVVILSLLLVFMFGSVGLHTVIGAFVAGLFLRNVKLRNSDDKEHRNVESFIRPFYMLLVPILFVRVGAQVELGSFFNLNALLLGLAITGAAVIGKMFCSVCPIEKGINRLAIGIGMATKMEGTLILAGLGRDMGMLSDTVFSSVIMAIVFTSIICPSLLRNILLKKGCSPEILPVTKRKKELEGAVLN</sequence>
<gene>
    <name evidence="13" type="ORF">KSMBR1_2465</name>
</gene>
<dbReference type="OrthoDB" id="9793589at2"/>
<keyword evidence="3" id="KW-0050">Antiport</keyword>
<feature type="transmembrane region" description="Helical" evidence="11">
    <location>
        <begin position="920"/>
        <end position="940"/>
    </location>
</feature>
<feature type="transmembrane region" description="Helical" evidence="11">
    <location>
        <begin position="952"/>
        <end position="971"/>
    </location>
</feature>
<feature type="transmembrane region" description="Helical" evidence="11">
    <location>
        <begin position="896"/>
        <end position="914"/>
    </location>
</feature>
<evidence type="ECO:0000256" key="9">
    <source>
        <dbReference type="ARBA" id="ARBA00023201"/>
    </source>
</evidence>
<feature type="transmembrane region" description="Helical" evidence="11">
    <location>
        <begin position="769"/>
        <end position="793"/>
    </location>
</feature>
<evidence type="ECO:0000256" key="8">
    <source>
        <dbReference type="ARBA" id="ARBA00023136"/>
    </source>
</evidence>
<name>A0A2C9CGW8_KUEST</name>
<comment type="subcellular location">
    <subcellularLocation>
        <location evidence="1">Membrane</location>
        <topology evidence="1">Multi-pass membrane protein</topology>
    </subcellularLocation>
</comment>
<evidence type="ECO:0000256" key="2">
    <source>
        <dbReference type="ARBA" id="ARBA00022448"/>
    </source>
</evidence>
<dbReference type="AlphaFoldDB" id="A0A2C9CGW8"/>
<feature type="transmembrane region" description="Helical" evidence="11">
    <location>
        <begin position="835"/>
        <end position="853"/>
    </location>
</feature>
<feature type="compositionally biased region" description="Basic and acidic residues" evidence="10">
    <location>
        <begin position="407"/>
        <end position="417"/>
    </location>
</feature>
<feature type="compositionally biased region" description="Basic and acidic residues" evidence="10">
    <location>
        <begin position="192"/>
        <end position="206"/>
    </location>
</feature>
<keyword evidence="5 11" id="KW-1133">Transmembrane helix</keyword>
<feature type="domain" description="Cation/H+ exchanger transmembrane" evidence="12">
    <location>
        <begin position="628"/>
        <end position="1005"/>
    </location>
</feature>
<dbReference type="Gene3D" id="1.20.1530.20">
    <property type="match status" value="1"/>
</dbReference>
<dbReference type="GO" id="GO:0016020">
    <property type="term" value="C:membrane"/>
    <property type="evidence" value="ECO:0007669"/>
    <property type="project" value="UniProtKB-SubCell"/>
</dbReference>
<evidence type="ECO:0000256" key="1">
    <source>
        <dbReference type="ARBA" id="ARBA00004141"/>
    </source>
</evidence>
<keyword evidence="7" id="KW-0406">Ion transport</keyword>
<feature type="transmembrane region" description="Helical" evidence="11">
    <location>
        <begin position="708"/>
        <end position="729"/>
    </location>
</feature>
<feature type="compositionally biased region" description="Basic and acidic residues" evidence="10">
    <location>
        <begin position="470"/>
        <end position="483"/>
    </location>
</feature>
<feature type="compositionally biased region" description="Basic and acidic residues" evidence="10">
    <location>
        <begin position="377"/>
        <end position="392"/>
    </location>
</feature>
<evidence type="ECO:0000259" key="12">
    <source>
        <dbReference type="Pfam" id="PF00999"/>
    </source>
</evidence>
<feature type="compositionally biased region" description="Basic and acidic residues" evidence="10">
    <location>
        <begin position="567"/>
        <end position="581"/>
    </location>
</feature>
<feature type="compositionally biased region" description="Basic and acidic residues" evidence="10">
    <location>
        <begin position="497"/>
        <end position="507"/>
    </location>
</feature>
<evidence type="ECO:0000256" key="5">
    <source>
        <dbReference type="ARBA" id="ARBA00022989"/>
    </source>
</evidence>
<dbReference type="PANTHER" id="PTHR43562:SF3">
    <property type="entry name" value="SODIUM ION_PROTON EXCHANGER (EUROFUNG)"/>
    <property type="match status" value="1"/>
</dbReference>
<dbReference type="PANTHER" id="PTHR43562">
    <property type="entry name" value="NAPA-TYPE SODIUM/HYDROGEN ANTIPORTER"/>
    <property type="match status" value="1"/>
</dbReference>
<dbReference type="KEGG" id="kst:KSMBR1_2465"/>
<feature type="compositionally biased region" description="Basic and acidic residues" evidence="10">
    <location>
        <begin position="314"/>
        <end position="324"/>
    </location>
</feature>
<feature type="compositionally biased region" description="Polar residues" evidence="10">
    <location>
        <begin position="61"/>
        <end position="71"/>
    </location>
</feature>
<evidence type="ECO:0000313" key="14">
    <source>
        <dbReference type="Proteomes" id="UP000221734"/>
    </source>
</evidence>
<reference evidence="14" key="1">
    <citation type="submission" date="2017-10" db="EMBL/GenBank/DDBJ databases">
        <authorList>
            <person name="Frank J."/>
        </authorList>
    </citation>
    <scope>NUCLEOTIDE SEQUENCE [LARGE SCALE GENOMIC DNA]</scope>
</reference>
<feature type="compositionally biased region" description="Basic and acidic residues" evidence="10">
    <location>
        <begin position="219"/>
        <end position="231"/>
    </location>
</feature>
<organism evidence="13 14">
    <name type="scientific">Kuenenia stuttgartiensis</name>
    <dbReference type="NCBI Taxonomy" id="174633"/>
    <lineage>
        <taxon>Bacteria</taxon>
        <taxon>Pseudomonadati</taxon>
        <taxon>Planctomycetota</taxon>
        <taxon>Candidatus Brocadiia</taxon>
        <taxon>Candidatus Brocadiales</taxon>
        <taxon>Candidatus Brocadiaceae</taxon>
        <taxon>Candidatus Kuenenia</taxon>
    </lineage>
</organism>
<keyword evidence="8 11" id="KW-0472">Membrane</keyword>
<evidence type="ECO:0000256" key="6">
    <source>
        <dbReference type="ARBA" id="ARBA00023053"/>
    </source>
</evidence>
<dbReference type="Pfam" id="PF00999">
    <property type="entry name" value="Na_H_Exchanger"/>
    <property type="match status" value="1"/>
</dbReference>
<feature type="compositionally biased region" description="Polar residues" evidence="10">
    <location>
        <begin position="232"/>
        <end position="242"/>
    </location>
</feature>
<feature type="transmembrane region" description="Helical" evidence="11">
    <location>
        <begin position="678"/>
        <end position="696"/>
    </location>
</feature>
<keyword evidence="2" id="KW-0813">Transport</keyword>
<evidence type="ECO:0000313" key="13">
    <source>
        <dbReference type="EMBL" id="SOH04952.1"/>
    </source>
</evidence>
<feature type="compositionally biased region" description="Basic and acidic residues" evidence="10">
    <location>
        <begin position="284"/>
        <end position="299"/>
    </location>
</feature>
<keyword evidence="4 11" id="KW-0812">Transmembrane</keyword>
<protein>
    <recommendedName>
        <fullName evidence="12">Cation/H+ exchanger transmembrane domain-containing protein</fullName>
    </recommendedName>
</protein>
<feature type="transmembrane region" description="Helical" evidence="11">
    <location>
        <begin position="617"/>
        <end position="636"/>
    </location>
</feature>
<feature type="region of interest" description="Disordered" evidence="10">
    <location>
        <begin position="192"/>
        <end position="584"/>
    </location>
</feature>
<feature type="compositionally biased region" description="Polar residues" evidence="10">
    <location>
        <begin position="418"/>
        <end position="428"/>
    </location>
</feature>
<proteinExistence type="predicted"/>
<feature type="region of interest" description="Disordered" evidence="10">
    <location>
        <begin position="61"/>
        <end position="98"/>
    </location>
</feature>
<feature type="transmembrane region" description="Helical" evidence="11">
    <location>
        <begin position="648"/>
        <end position="666"/>
    </location>
</feature>
<dbReference type="InterPro" id="IPR038770">
    <property type="entry name" value="Na+/solute_symporter_sf"/>
</dbReference>